<dbReference type="InterPro" id="IPR008753">
    <property type="entry name" value="Peptidase_M13_N"/>
</dbReference>
<sequence>MYITVKLAAHSHRQKLIQYRNKEYTTKEMEEQCYLNTETFFTVASNHVYVKNYFSNESLHELKDFVKHLKASLTLTLQNNEWMDDETKLKAQLKVL</sequence>
<dbReference type="EMBL" id="NCKV01027974">
    <property type="protein sequence ID" value="RWS19282.1"/>
    <property type="molecule type" value="Genomic_DNA"/>
</dbReference>
<dbReference type="GO" id="GO:0004222">
    <property type="term" value="F:metalloendopeptidase activity"/>
    <property type="evidence" value="ECO:0007669"/>
    <property type="project" value="InterPro"/>
</dbReference>
<dbReference type="OrthoDB" id="6435544at2759"/>
<proteinExistence type="inferred from homology"/>
<dbReference type="Proteomes" id="UP000288716">
    <property type="component" value="Unassembled WGS sequence"/>
</dbReference>
<name>A0A443RV91_9ACAR</name>
<dbReference type="Gene3D" id="1.10.1380.10">
    <property type="entry name" value="Neutral endopeptidase , domain2"/>
    <property type="match status" value="1"/>
</dbReference>
<protein>
    <recommendedName>
        <fullName evidence="2">Peptidase M13 N-terminal domain-containing protein</fullName>
    </recommendedName>
</protein>
<evidence type="ECO:0000256" key="1">
    <source>
        <dbReference type="ARBA" id="ARBA00007357"/>
    </source>
</evidence>
<evidence type="ECO:0000259" key="2">
    <source>
        <dbReference type="Pfam" id="PF05649"/>
    </source>
</evidence>
<accession>A0A443RV91</accession>
<feature type="domain" description="Peptidase M13 N-terminal" evidence="2">
    <location>
        <begin position="17"/>
        <end position="95"/>
    </location>
</feature>
<dbReference type="SUPFAM" id="SSF55486">
    <property type="entry name" value="Metalloproteases ('zincins'), catalytic domain"/>
    <property type="match status" value="1"/>
</dbReference>
<gene>
    <name evidence="3" type="ORF">B4U80_14467</name>
</gene>
<dbReference type="AlphaFoldDB" id="A0A443RV91"/>
<dbReference type="GO" id="GO:0006508">
    <property type="term" value="P:proteolysis"/>
    <property type="evidence" value="ECO:0007669"/>
    <property type="project" value="InterPro"/>
</dbReference>
<dbReference type="InterPro" id="IPR024079">
    <property type="entry name" value="MetalloPept_cat_dom_sf"/>
</dbReference>
<dbReference type="InterPro" id="IPR042089">
    <property type="entry name" value="Peptidase_M13_dom_2"/>
</dbReference>
<comment type="caution">
    <text evidence="3">The sequence shown here is derived from an EMBL/GenBank/DDBJ whole genome shotgun (WGS) entry which is preliminary data.</text>
</comment>
<comment type="similarity">
    <text evidence="1">Belongs to the peptidase M13 family.</text>
</comment>
<dbReference type="VEuPathDB" id="VectorBase:LDEU012758"/>
<evidence type="ECO:0000313" key="4">
    <source>
        <dbReference type="Proteomes" id="UP000288716"/>
    </source>
</evidence>
<dbReference type="Gene3D" id="3.40.390.10">
    <property type="entry name" value="Collagenase (Catalytic Domain)"/>
    <property type="match status" value="1"/>
</dbReference>
<keyword evidence="4" id="KW-1185">Reference proteome</keyword>
<dbReference type="PROSITE" id="PS51885">
    <property type="entry name" value="NEPRILYSIN"/>
    <property type="match status" value="1"/>
</dbReference>
<organism evidence="3 4">
    <name type="scientific">Leptotrombidium deliense</name>
    <dbReference type="NCBI Taxonomy" id="299467"/>
    <lineage>
        <taxon>Eukaryota</taxon>
        <taxon>Metazoa</taxon>
        <taxon>Ecdysozoa</taxon>
        <taxon>Arthropoda</taxon>
        <taxon>Chelicerata</taxon>
        <taxon>Arachnida</taxon>
        <taxon>Acari</taxon>
        <taxon>Acariformes</taxon>
        <taxon>Trombidiformes</taxon>
        <taxon>Prostigmata</taxon>
        <taxon>Anystina</taxon>
        <taxon>Parasitengona</taxon>
        <taxon>Trombiculoidea</taxon>
        <taxon>Trombiculidae</taxon>
        <taxon>Leptotrombidium</taxon>
    </lineage>
</organism>
<dbReference type="InterPro" id="IPR000718">
    <property type="entry name" value="Peptidase_M13"/>
</dbReference>
<reference evidence="3 4" key="1">
    <citation type="journal article" date="2018" name="Gigascience">
        <title>Genomes of trombidid mites reveal novel predicted allergens and laterally-transferred genes associated with secondary metabolism.</title>
        <authorList>
            <person name="Dong X."/>
            <person name="Chaisiri K."/>
            <person name="Xia D."/>
            <person name="Armstrong S.D."/>
            <person name="Fang Y."/>
            <person name="Donnelly M.J."/>
            <person name="Kadowaki T."/>
            <person name="McGarry J.W."/>
            <person name="Darby A.C."/>
            <person name="Makepeace B.L."/>
        </authorList>
    </citation>
    <scope>NUCLEOTIDE SEQUENCE [LARGE SCALE GENOMIC DNA]</scope>
    <source>
        <strain evidence="3">UoL-UT</strain>
    </source>
</reference>
<dbReference type="Pfam" id="PF05649">
    <property type="entry name" value="Peptidase_M13_N"/>
    <property type="match status" value="1"/>
</dbReference>
<evidence type="ECO:0000313" key="3">
    <source>
        <dbReference type="EMBL" id="RWS19282.1"/>
    </source>
</evidence>